<protein>
    <submittedName>
        <fullName evidence="2">Uncharacterized protein</fullName>
    </submittedName>
</protein>
<dbReference type="AlphaFoldDB" id="A0AAU9NKV6"/>
<dbReference type="EMBL" id="CAKMRJ010004445">
    <property type="protein sequence ID" value="CAH1438501.1"/>
    <property type="molecule type" value="Genomic_DNA"/>
</dbReference>
<evidence type="ECO:0000313" key="2">
    <source>
        <dbReference type="EMBL" id="CAH1438501.1"/>
    </source>
</evidence>
<accession>A0AAU9NKV6</accession>
<name>A0AAU9NKV6_9ASTR</name>
<feature type="region of interest" description="Disordered" evidence="1">
    <location>
        <begin position="52"/>
        <end position="75"/>
    </location>
</feature>
<reference evidence="2 3" key="1">
    <citation type="submission" date="2022-01" db="EMBL/GenBank/DDBJ databases">
        <authorList>
            <person name="Xiong W."/>
            <person name="Schranz E."/>
        </authorList>
    </citation>
    <scope>NUCLEOTIDE SEQUENCE [LARGE SCALE GENOMIC DNA]</scope>
</reference>
<evidence type="ECO:0000313" key="3">
    <source>
        <dbReference type="Proteomes" id="UP001157418"/>
    </source>
</evidence>
<sequence length="113" mass="12716">MVHIVYRVREWSRSSTTVSPTSVLQGFDHTVDREEVLGKHVRVNKEGMVGYLLGSTPSSDSHHKPSSPSLDRENQQEIFEVTYKKAGSVSYLAFIDSVKQKQFIKPTVLKPGL</sequence>
<organism evidence="2 3">
    <name type="scientific">Lactuca virosa</name>
    <dbReference type="NCBI Taxonomy" id="75947"/>
    <lineage>
        <taxon>Eukaryota</taxon>
        <taxon>Viridiplantae</taxon>
        <taxon>Streptophyta</taxon>
        <taxon>Embryophyta</taxon>
        <taxon>Tracheophyta</taxon>
        <taxon>Spermatophyta</taxon>
        <taxon>Magnoliopsida</taxon>
        <taxon>eudicotyledons</taxon>
        <taxon>Gunneridae</taxon>
        <taxon>Pentapetalae</taxon>
        <taxon>asterids</taxon>
        <taxon>campanulids</taxon>
        <taxon>Asterales</taxon>
        <taxon>Asteraceae</taxon>
        <taxon>Cichorioideae</taxon>
        <taxon>Cichorieae</taxon>
        <taxon>Lactucinae</taxon>
        <taxon>Lactuca</taxon>
    </lineage>
</organism>
<dbReference type="Proteomes" id="UP001157418">
    <property type="component" value="Unassembled WGS sequence"/>
</dbReference>
<comment type="caution">
    <text evidence="2">The sequence shown here is derived from an EMBL/GenBank/DDBJ whole genome shotgun (WGS) entry which is preliminary data.</text>
</comment>
<proteinExistence type="predicted"/>
<keyword evidence="3" id="KW-1185">Reference proteome</keyword>
<gene>
    <name evidence="2" type="ORF">LVIROSA_LOCUS24760</name>
</gene>
<evidence type="ECO:0000256" key="1">
    <source>
        <dbReference type="SAM" id="MobiDB-lite"/>
    </source>
</evidence>